<accession>A0A921Z3Z4</accession>
<comment type="caution">
    <text evidence="3">The sequence shown here is derived from an EMBL/GenBank/DDBJ whole genome shotgun (WGS) entry which is preliminary data.</text>
</comment>
<evidence type="ECO:0000256" key="1">
    <source>
        <dbReference type="SAM" id="Phobius"/>
    </source>
</evidence>
<keyword evidence="4" id="KW-1185">Reference proteome</keyword>
<protein>
    <recommendedName>
        <fullName evidence="5">PSI domain-containing protein</fullName>
    </recommendedName>
</protein>
<keyword evidence="1" id="KW-0812">Transmembrane</keyword>
<evidence type="ECO:0000256" key="2">
    <source>
        <dbReference type="SAM" id="SignalP"/>
    </source>
</evidence>
<evidence type="ECO:0000313" key="3">
    <source>
        <dbReference type="EMBL" id="KAG6450912.1"/>
    </source>
</evidence>
<keyword evidence="1" id="KW-0472">Membrane</keyword>
<proteinExistence type="predicted"/>
<gene>
    <name evidence="3" type="ORF">O3G_MSEX006813</name>
</gene>
<reference evidence="3" key="1">
    <citation type="journal article" date="2016" name="Insect Biochem. Mol. Biol.">
        <title>Multifaceted biological insights from a draft genome sequence of the tobacco hornworm moth, Manduca sexta.</title>
        <authorList>
            <person name="Kanost M.R."/>
            <person name="Arrese E.L."/>
            <person name="Cao X."/>
            <person name="Chen Y.R."/>
            <person name="Chellapilla S."/>
            <person name="Goldsmith M.R."/>
            <person name="Grosse-Wilde E."/>
            <person name="Heckel D.G."/>
            <person name="Herndon N."/>
            <person name="Jiang H."/>
            <person name="Papanicolaou A."/>
            <person name="Qu J."/>
            <person name="Soulages J.L."/>
            <person name="Vogel H."/>
            <person name="Walters J."/>
            <person name="Waterhouse R.M."/>
            <person name="Ahn S.J."/>
            <person name="Almeida F.C."/>
            <person name="An C."/>
            <person name="Aqrawi P."/>
            <person name="Bretschneider A."/>
            <person name="Bryant W.B."/>
            <person name="Bucks S."/>
            <person name="Chao H."/>
            <person name="Chevignon G."/>
            <person name="Christen J.M."/>
            <person name="Clarke D.F."/>
            <person name="Dittmer N.T."/>
            <person name="Ferguson L.C.F."/>
            <person name="Garavelou S."/>
            <person name="Gordon K.H.J."/>
            <person name="Gunaratna R.T."/>
            <person name="Han Y."/>
            <person name="Hauser F."/>
            <person name="He Y."/>
            <person name="Heidel-Fischer H."/>
            <person name="Hirsh A."/>
            <person name="Hu Y."/>
            <person name="Jiang H."/>
            <person name="Kalra D."/>
            <person name="Klinner C."/>
            <person name="Konig C."/>
            <person name="Kovar C."/>
            <person name="Kroll A.R."/>
            <person name="Kuwar S.S."/>
            <person name="Lee S.L."/>
            <person name="Lehman R."/>
            <person name="Li K."/>
            <person name="Li Z."/>
            <person name="Liang H."/>
            <person name="Lovelace S."/>
            <person name="Lu Z."/>
            <person name="Mansfield J.H."/>
            <person name="McCulloch K.J."/>
            <person name="Mathew T."/>
            <person name="Morton B."/>
            <person name="Muzny D.M."/>
            <person name="Neunemann D."/>
            <person name="Ongeri F."/>
            <person name="Pauchet Y."/>
            <person name="Pu L.L."/>
            <person name="Pyrousis I."/>
            <person name="Rao X.J."/>
            <person name="Redding A."/>
            <person name="Roesel C."/>
            <person name="Sanchez-Gracia A."/>
            <person name="Schaack S."/>
            <person name="Shukla A."/>
            <person name="Tetreau G."/>
            <person name="Wang Y."/>
            <person name="Xiong G.H."/>
            <person name="Traut W."/>
            <person name="Walsh T.K."/>
            <person name="Worley K.C."/>
            <person name="Wu D."/>
            <person name="Wu W."/>
            <person name="Wu Y.Q."/>
            <person name="Zhang X."/>
            <person name="Zou Z."/>
            <person name="Zucker H."/>
            <person name="Briscoe A.D."/>
            <person name="Burmester T."/>
            <person name="Clem R.J."/>
            <person name="Feyereisen R."/>
            <person name="Grimmelikhuijzen C.J.P."/>
            <person name="Hamodrakas S.J."/>
            <person name="Hansson B.S."/>
            <person name="Huguet E."/>
            <person name="Jermiin L.S."/>
            <person name="Lan Q."/>
            <person name="Lehman H.K."/>
            <person name="Lorenzen M."/>
            <person name="Merzendorfer H."/>
            <person name="Michalopoulos I."/>
            <person name="Morton D.B."/>
            <person name="Muthukrishnan S."/>
            <person name="Oakeshott J.G."/>
            <person name="Palmer W."/>
            <person name="Park Y."/>
            <person name="Passarelli A.L."/>
            <person name="Rozas J."/>
            <person name="Schwartz L.M."/>
            <person name="Smith W."/>
            <person name="Southgate A."/>
            <person name="Vilcinskas A."/>
            <person name="Vogt R."/>
            <person name="Wang P."/>
            <person name="Werren J."/>
            <person name="Yu X.Q."/>
            <person name="Zhou J.J."/>
            <person name="Brown S.J."/>
            <person name="Scherer S.E."/>
            <person name="Richards S."/>
            <person name="Blissard G.W."/>
        </authorList>
    </citation>
    <scope>NUCLEOTIDE SEQUENCE</scope>
</reference>
<keyword evidence="1" id="KW-1133">Transmembrane helix</keyword>
<feature type="chain" id="PRO_5036780146" description="PSI domain-containing protein" evidence="2">
    <location>
        <begin position="21"/>
        <end position="156"/>
    </location>
</feature>
<organism evidence="3 4">
    <name type="scientific">Manduca sexta</name>
    <name type="common">Tobacco hawkmoth</name>
    <name type="synonym">Tobacco hornworm</name>
    <dbReference type="NCBI Taxonomy" id="7130"/>
    <lineage>
        <taxon>Eukaryota</taxon>
        <taxon>Metazoa</taxon>
        <taxon>Ecdysozoa</taxon>
        <taxon>Arthropoda</taxon>
        <taxon>Hexapoda</taxon>
        <taxon>Insecta</taxon>
        <taxon>Pterygota</taxon>
        <taxon>Neoptera</taxon>
        <taxon>Endopterygota</taxon>
        <taxon>Lepidoptera</taxon>
        <taxon>Glossata</taxon>
        <taxon>Ditrysia</taxon>
        <taxon>Bombycoidea</taxon>
        <taxon>Sphingidae</taxon>
        <taxon>Sphinginae</taxon>
        <taxon>Sphingini</taxon>
        <taxon>Manduca</taxon>
    </lineage>
</organism>
<name>A0A921Z3Z4_MANSE</name>
<evidence type="ECO:0008006" key="5">
    <source>
        <dbReference type="Google" id="ProtNLM"/>
    </source>
</evidence>
<keyword evidence="2" id="KW-0732">Signal</keyword>
<feature type="signal peptide" evidence="2">
    <location>
        <begin position="1"/>
        <end position="20"/>
    </location>
</feature>
<sequence length="156" mass="17488">MWNYNFILSCILSFPLFVYAEIISSNPDVDECTKISSCSTCITKTECTWCVTKSKCTQQSCGNDNIIYPQQISAIMSGPTFCPKVVEPEEILTVKSGTKDGLVVKITQIHLYMAFTPWKCRISINAHGASCSKWKKKSGFAIFCFTIVYFFVILAT</sequence>
<dbReference type="Proteomes" id="UP000791440">
    <property type="component" value="Unassembled WGS sequence"/>
</dbReference>
<reference evidence="3" key="2">
    <citation type="submission" date="2020-12" db="EMBL/GenBank/DDBJ databases">
        <authorList>
            <person name="Kanost M."/>
        </authorList>
    </citation>
    <scope>NUCLEOTIDE SEQUENCE</scope>
</reference>
<evidence type="ECO:0000313" key="4">
    <source>
        <dbReference type="Proteomes" id="UP000791440"/>
    </source>
</evidence>
<dbReference type="EMBL" id="JH668395">
    <property type="protein sequence ID" value="KAG6450912.1"/>
    <property type="molecule type" value="Genomic_DNA"/>
</dbReference>
<feature type="transmembrane region" description="Helical" evidence="1">
    <location>
        <begin position="138"/>
        <end position="155"/>
    </location>
</feature>
<dbReference type="AlphaFoldDB" id="A0A921Z3Z4"/>